<proteinExistence type="predicted"/>
<dbReference type="InterPro" id="IPR031318">
    <property type="entry name" value="OPI10"/>
</dbReference>
<dbReference type="EMBL" id="CP118375">
    <property type="protein sequence ID" value="WFD41527.1"/>
    <property type="molecule type" value="Genomic_DNA"/>
</dbReference>
<keyword evidence="3" id="KW-1185">Reference proteome</keyword>
<dbReference type="GO" id="GO:0061608">
    <property type="term" value="F:nuclear import signal receptor activity"/>
    <property type="evidence" value="ECO:0007669"/>
    <property type="project" value="TreeGrafter"/>
</dbReference>
<reference evidence="2" key="1">
    <citation type="submission" date="2023-02" db="EMBL/GenBank/DDBJ databases">
        <title>Mating type loci evolution in Malassezia.</title>
        <authorList>
            <person name="Coelho M.A."/>
        </authorList>
    </citation>
    <scope>NUCLEOTIDE SEQUENCE</scope>
    <source>
        <strain evidence="2">CBS 14136</strain>
    </source>
</reference>
<dbReference type="AlphaFoldDB" id="A0AAF0FB09"/>
<feature type="domain" description="Hikeshi-like N-terminal" evidence="1">
    <location>
        <begin position="5"/>
        <end position="129"/>
    </location>
</feature>
<organism evidence="2 3">
    <name type="scientific">Malassezia psittaci</name>
    <dbReference type="NCBI Taxonomy" id="1821823"/>
    <lineage>
        <taxon>Eukaryota</taxon>
        <taxon>Fungi</taxon>
        <taxon>Dikarya</taxon>
        <taxon>Basidiomycota</taxon>
        <taxon>Ustilaginomycotina</taxon>
        <taxon>Malasseziomycetes</taxon>
        <taxon>Malasseziales</taxon>
        <taxon>Malasseziaceae</taxon>
        <taxon>Malassezia</taxon>
    </lineage>
</organism>
<gene>
    <name evidence="2" type="ORF">MPSI1_000157</name>
</gene>
<dbReference type="GO" id="GO:0005829">
    <property type="term" value="C:cytosol"/>
    <property type="evidence" value="ECO:0007669"/>
    <property type="project" value="TreeGrafter"/>
</dbReference>
<evidence type="ECO:0000313" key="2">
    <source>
        <dbReference type="EMBL" id="WFD41527.1"/>
    </source>
</evidence>
<accession>A0AAF0FB09</accession>
<dbReference type="Proteomes" id="UP001214628">
    <property type="component" value="Chromosome 1"/>
</dbReference>
<protein>
    <recommendedName>
        <fullName evidence="1">Hikeshi-like N-terminal domain-containing protein</fullName>
    </recommendedName>
</protein>
<dbReference type="GO" id="GO:0006606">
    <property type="term" value="P:protein import into nucleus"/>
    <property type="evidence" value="ECO:0007669"/>
    <property type="project" value="TreeGrafter"/>
</dbReference>
<name>A0AAF0FB09_9BASI</name>
<dbReference type="InterPro" id="IPR008493">
    <property type="entry name" value="Hikeshi-like_N"/>
</dbReference>
<dbReference type="Pfam" id="PF05603">
    <property type="entry name" value="Hikeshi-like_N"/>
    <property type="match status" value="1"/>
</dbReference>
<evidence type="ECO:0000259" key="1">
    <source>
        <dbReference type="Pfam" id="PF05603"/>
    </source>
</evidence>
<evidence type="ECO:0000313" key="3">
    <source>
        <dbReference type="Proteomes" id="UP001214628"/>
    </source>
</evidence>
<dbReference type="GO" id="GO:0005634">
    <property type="term" value="C:nucleus"/>
    <property type="evidence" value="ECO:0007669"/>
    <property type="project" value="TreeGrafter"/>
</dbReference>
<sequence length="177" mass="19251">MFSCVVAGRLPLPPPQQIDATHAVFQLESAEQINHLVVFMTGEQAFPEGYAATVHMMWPQPTGAEPKWQLLGWYVAVRLHISIQNTKPSAIFRVRDPKRDPSMGPVTATLGISVETIEQVEQEMQTLSKPKPASNSMVLAKNGPDSQLNEAAQLAAPIAQNIFTYLSSFAPESAPAG</sequence>
<dbReference type="PANTHER" id="PTHR12925:SF0">
    <property type="entry name" value="PROTEIN HIKESHI"/>
    <property type="match status" value="1"/>
</dbReference>
<dbReference type="PANTHER" id="PTHR12925">
    <property type="entry name" value="HIKESHI FAMILY MEMBER"/>
    <property type="match status" value="1"/>
</dbReference>